<proteinExistence type="predicted"/>
<dbReference type="OrthoDB" id="2269034at2759"/>
<sequence>MDYIVKYLSSEALFTELESKLTDEFEQLALTCHTCPEKISAIDVAEHSLTNFAATLTRMEKRIQEMFLSMKQKRNMYAPIGKLCDELISKILEDYVYEQHSWMIENDLKGYQLWIPSAFSVCTKWRSVAINTPALWTKIPPLPSKRKVFELFRDRSRSMPLDVVLQIHDDGNQSKSPDVAHGDALREIASRISSLKVSSPEEVMAEFFQTHVGRAEFSSLAILDVSTVFWEEESSFSFNAPAIHTLIWRGLLPPHSLMHPHRLVNLSYTSYSLRSSRILDILSEMPSLEQLSVWSCEENRPIPTVARAKVSLQRLKRLCVRNMYLHEMVHLLHHLIIPPSADIELVLMEMCDEMSMEEFSHLAGPYMPTCHSLEIAKAKPDRCESFESANDIEELFANRHGRGICLTLLSHVRGRIRLQWFRFLSHGYYAQVEGFNTSKLLELLASYPNILTRIDWTHQSGVPLTTSSLITAFSSWPLITHIRIQAHEDDFERFLTALEDTPDIICPALTILDCCGIRFSSVRMASFLEFRKDRGVPIHEIIMTRGFAEGGVDEFIHLVPTVSFIEPEVEPEAKEVDTGSEGEGDTDEDEDEDD</sequence>
<feature type="region of interest" description="Disordered" evidence="1">
    <location>
        <begin position="567"/>
        <end position="594"/>
    </location>
</feature>
<dbReference type="AlphaFoldDB" id="A0A165YL73"/>
<dbReference type="InterPro" id="IPR032675">
    <property type="entry name" value="LRR_dom_sf"/>
</dbReference>
<evidence type="ECO:0008006" key="4">
    <source>
        <dbReference type="Google" id="ProtNLM"/>
    </source>
</evidence>
<evidence type="ECO:0000313" key="2">
    <source>
        <dbReference type="EMBL" id="KZT33360.1"/>
    </source>
</evidence>
<reference evidence="2 3" key="1">
    <citation type="journal article" date="2016" name="Mol. Biol. Evol.">
        <title>Comparative Genomics of Early-Diverging Mushroom-Forming Fungi Provides Insights into the Origins of Lignocellulose Decay Capabilities.</title>
        <authorList>
            <person name="Nagy L.G."/>
            <person name="Riley R."/>
            <person name="Tritt A."/>
            <person name="Adam C."/>
            <person name="Daum C."/>
            <person name="Floudas D."/>
            <person name="Sun H."/>
            <person name="Yadav J.S."/>
            <person name="Pangilinan J."/>
            <person name="Larsson K.H."/>
            <person name="Matsuura K."/>
            <person name="Barry K."/>
            <person name="Labutti K."/>
            <person name="Kuo R."/>
            <person name="Ohm R.A."/>
            <person name="Bhattacharya S.S."/>
            <person name="Shirouzu T."/>
            <person name="Yoshinaga Y."/>
            <person name="Martin F.M."/>
            <person name="Grigoriev I.V."/>
            <person name="Hibbett D.S."/>
        </authorList>
    </citation>
    <scope>NUCLEOTIDE SEQUENCE [LARGE SCALE GENOMIC DNA]</scope>
    <source>
        <strain evidence="2 3">HHB10207 ss-3</strain>
    </source>
</reference>
<dbReference type="EMBL" id="KV428247">
    <property type="protein sequence ID" value="KZT33360.1"/>
    <property type="molecule type" value="Genomic_DNA"/>
</dbReference>
<accession>A0A165YL73</accession>
<dbReference type="STRING" id="1314776.A0A165YL73"/>
<dbReference type="Gene3D" id="3.80.10.10">
    <property type="entry name" value="Ribonuclease Inhibitor"/>
    <property type="match status" value="1"/>
</dbReference>
<keyword evidence="3" id="KW-1185">Reference proteome</keyword>
<evidence type="ECO:0000256" key="1">
    <source>
        <dbReference type="SAM" id="MobiDB-lite"/>
    </source>
</evidence>
<dbReference type="SUPFAM" id="SSF52047">
    <property type="entry name" value="RNI-like"/>
    <property type="match status" value="1"/>
</dbReference>
<name>A0A165YL73_9AGAM</name>
<organism evidence="2 3">
    <name type="scientific">Sistotremastrum suecicum HHB10207 ss-3</name>
    <dbReference type="NCBI Taxonomy" id="1314776"/>
    <lineage>
        <taxon>Eukaryota</taxon>
        <taxon>Fungi</taxon>
        <taxon>Dikarya</taxon>
        <taxon>Basidiomycota</taxon>
        <taxon>Agaricomycotina</taxon>
        <taxon>Agaricomycetes</taxon>
        <taxon>Sistotremastrales</taxon>
        <taxon>Sistotremastraceae</taxon>
        <taxon>Sistotremastrum</taxon>
    </lineage>
</organism>
<feature type="compositionally biased region" description="Acidic residues" evidence="1">
    <location>
        <begin position="578"/>
        <end position="594"/>
    </location>
</feature>
<evidence type="ECO:0000313" key="3">
    <source>
        <dbReference type="Proteomes" id="UP000076798"/>
    </source>
</evidence>
<gene>
    <name evidence="2" type="ORF">SISSUDRAFT_420692</name>
</gene>
<protein>
    <recommendedName>
        <fullName evidence="4">F-box domain-containing protein</fullName>
    </recommendedName>
</protein>
<dbReference type="Proteomes" id="UP000076798">
    <property type="component" value="Unassembled WGS sequence"/>
</dbReference>